<feature type="domain" description="Amidohydrolase-related" evidence="1">
    <location>
        <begin position="9"/>
        <end position="182"/>
    </location>
</feature>
<dbReference type="PANTHER" id="PTHR35563">
    <property type="entry name" value="BARREL METAL-DEPENDENT HYDROLASE, PUTATIVE (AFU_ORTHOLOGUE AFUA_1G16240)-RELATED"/>
    <property type="match status" value="1"/>
</dbReference>
<dbReference type="SUPFAM" id="SSF51556">
    <property type="entry name" value="Metallo-dependent hydrolases"/>
    <property type="match status" value="1"/>
</dbReference>
<gene>
    <name evidence="2" type="ORF">ACFO0J_13505</name>
</gene>
<protein>
    <submittedName>
        <fullName evidence="2">Amidohydrolase family protein</fullName>
    </submittedName>
</protein>
<dbReference type="Gene3D" id="3.20.20.140">
    <property type="entry name" value="Metal-dependent hydrolases"/>
    <property type="match status" value="2"/>
</dbReference>
<reference evidence="3" key="1">
    <citation type="journal article" date="2019" name="Int. J. Syst. Evol. Microbiol.">
        <title>The Global Catalogue of Microorganisms (GCM) 10K type strain sequencing project: providing services to taxonomists for standard genome sequencing and annotation.</title>
        <authorList>
            <consortium name="The Broad Institute Genomics Platform"/>
            <consortium name="The Broad Institute Genome Sequencing Center for Infectious Disease"/>
            <person name="Wu L."/>
            <person name="Ma J."/>
        </authorList>
    </citation>
    <scope>NUCLEOTIDE SEQUENCE [LARGE SCALE GENOMIC DNA]</scope>
    <source>
        <strain evidence="3">CGMCC 1.19029</strain>
    </source>
</reference>
<dbReference type="Pfam" id="PF04909">
    <property type="entry name" value="Amidohydro_2"/>
    <property type="match status" value="1"/>
</dbReference>
<evidence type="ECO:0000259" key="1">
    <source>
        <dbReference type="Pfam" id="PF04909"/>
    </source>
</evidence>
<evidence type="ECO:0000313" key="3">
    <source>
        <dbReference type="Proteomes" id="UP001595756"/>
    </source>
</evidence>
<name>A0ABV8S075_9BURK</name>
<dbReference type="InterPro" id="IPR006680">
    <property type="entry name" value="Amidohydro-rel"/>
</dbReference>
<accession>A0ABV8S075</accession>
<evidence type="ECO:0000313" key="2">
    <source>
        <dbReference type="EMBL" id="MFC4299058.1"/>
    </source>
</evidence>
<comment type="caution">
    <text evidence="2">The sequence shown here is derived from an EMBL/GenBank/DDBJ whole genome shotgun (WGS) entry which is preliminary data.</text>
</comment>
<dbReference type="InterPro" id="IPR032466">
    <property type="entry name" value="Metal_Hydrolase"/>
</dbReference>
<keyword evidence="3" id="KW-1185">Reference proteome</keyword>
<dbReference type="PANTHER" id="PTHR35563:SF2">
    <property type="entry name" value="BARREL METAL-DEPENDENT HYDROLASE, PUTATIVE (AFU_ORTHOLOGUE AFUA_1G16240)-RELATED"/>
    <property type="match status" value="1"/>
</dbReference>
<dbReference type="Proteomes" id="UP001595756">
    <property type="component" value="Unassembled WGS sequence"/>
</dbReference>
<dbReference type="EMBL" id="JBHSDY010000009">
    <property type="protein sequence ID" value="MFC4299058.1"/>
    <property type="molecule type" value="Genomic_DNA"/>
</dbReference>
<dbReference type="InterPro" id="IPR052358">
    <property type="entry name" value="Aro_Compnd_Degr_Hydrolases"/>
</dbReference>
<dbReference type="RefSeq" id="WP_376813617.1">
    <property type="nucleotide sequence ID" value="NZ_JBHSDY010000009.1"/>
</dbReference>
<proteinExistence type="predicted"/>
<sequence length="240" mass="26701">MSIFDEPKIDCHLHIFDPHRFPYREDTPYRPTGQEIGTAIQFRAVMQAYGVPYALLVGPNSGYGFDNRCMLDAIAQGEGRFKGVGVVPNDVSAARLAELKAQGVLGVTVNVSLAGVDHFSQADTLFNRLADLDMFAQVQYEKDQLLGLLPLIGRTRARLLIDHSGRPDAAAGLNQPGFQALLDTFGPEGCLWASDWPFLKAPERLDYGPLLRLAQDLMPDPRVRRQVMWETPRRLFGFGD</sequence>
<organism evidence="2 3">
    <name type="scientific">Castellaniella hirudinis</name>
    <dbReference type="NCBI Taxonomy" id="1144617"/>
    <lineage>
        <taxon>Bacteria</taxon>
        <taxon>Pseudomonadati</taxon>
        <taxon>Pseudomonadota</taxon>
        <taxon>Betaproteobacteria</taxon>
        <taxon>Burkholderiales</taxon>
        <taxon>Alcaligenaceae</taxon>
        <taxon>Castellaniella</taxon>
    </lineage>
</organism>